<organism evidence="2 3">
    <name type="scientific">Aquibacillus koreensis</name>
    <dbReference type="NCBI Taxonomy" id="279446"/>
    <lineage>
        <taxon>Bacteria</taxon>
        <taxon>Bacillati</taxon>
        <taxon>Bacillota</taxon>
        <taxon>Bacilli</taxon>
        <taxon>Bacillales</taxon>
        <taxon>Bacillaceae</taxon>
        <taxon>Aquibacillus</taxon>
    </lineage>
</organism>
<accession>A0A9X3WNR5</accession>
<dbReference type="EMBL" id="JAMQJZ010000015">
    <property type="protein sequence ID" value="MDC3421983.1"/>
    <property type="molecule type" value="Genomic_DNA"/>
</dbReference>
<dbReference type="AlphaFoldDB" id="A0A9X3WNR5"/>
<dbReference type="InterPro" id="IPR032250">
    <property type="entry name" value="DUF4825"/>
</dbReference>
<name>A0A9X3WNR5_9BACI</name>
<evidence type="ECO:0000259" key="1">
    <source>
        <dbReference type="Pfam" id="PF16107"/>
    </source>
</evidence>
<proteinExistence type="predicted"/>
<keyword evidence="3" id="KW-1185">Reference proteome</keyword>
<dbReference type="Pfam" id="PF16107">
    <property type="entry name" value="DUF4825"/>
    <property type="match status" value="1"/>
</dbReference>
<feature type="domain" description="DUF4825" evidence="1">
    <location>
        <begin position="8"/>
        <end position="91"/>
    </location>
</feature>
<dbReference type="RefSeq" id="WP_259870350.1">
    <property type="nucleotide sequence ID" value="NZ_JAMQJZ010000015.1"/>
</dbReference>
<protein>
    <submittedName>
        <fullName evidence="2">DUF4825 domain-containing protein</fullName>
    </submittedName>
</protein>
<evidence type="ECO:0000313" key="2">
    <source>
        <dbReference type="EMBL" id="MDC3421983.1"/>
    </source>
</evidence>
<comment type="caution">
    <text evidence="2">The sequence shown here is derived from an EMBL/GenBank/DDBJ whole genome shotgun (WGS) entry which is preliminary data.</text>
</comment>
<dbReference type="Proteomes" id="UP001145072">
    <property type="component" value="Unassembled WGS sequence"/>
</dbReference>
<gene>
    <name evidence="2" type="ORF">NC661_16545</name>
</gene>
<reference evidence="2" key="1">
    <citation type="submission" date="2022-06" db="EMBL/GenBank/DDBJ databases">
        <title>Aquibacillus sp. a new bacterium isolated from soil saline samples.</title>
        <authorList>
            <person name="Galisteo C."/>
            <person name="De La Haba R."/>
            <person name="Sanchez-Porro C."/>
            <person name="Ventosa A."/>
        </authorList>
    </citation>
    <scope>NUCLEOTIDE SEQUENCE</scope>
    <source>
        <strain evidence="2">JCM 12387</strain>
    </source>
</reference>
<sequence>MHANEDIFQYKDSFIGDNSAVVNLTNQLRNGEHVEGFELNTKEQPYGIIINYDLLGSEQDYIDTALYNATFLFVLVQNVDYATFHFGKDEYTVTKENLQDWYGEELSEFTNEEKLTRYVQKQLENENKVNQFFN</sequence>
<evidence type="ECO:0000313" key="3">
    <source>
        <dbReference type="Proteomes" id="UP001145072"/>
    </source>
</evidence>